<dbReference type="PANTHER" id="PTHR43727">
    <property type="entry name" value="DIAMINOPIMELATE DECARBOXYLASE"/>
    <property type="match status" value="1"/>
</dbReference>
<dbReference type="NCBIfam" id="TIGR01048">
    <property type="entry name" value="lysA"/>
    <property type="match status" value="1"/>
</dbReference>
<dbReference type="InterPro" id="IPR029066">
    <property type="entry name" value="PLP-binding_barrel"/>
</dbReference>
<evidence type="ECO:0000259" key="11">
    <source>
        <dbReference type="Pfam" id="PF02784"/>
    </source>
</evidence>
<keyword evidence="4 6" id="KW-0457">Lysine biosynthesis</keyword>
<feature type="domain" description="Orn/DAP/Arg decarboxylase 2 N-terminal" evidence="11">
    <location>
        <begin position="59"/>
        <end position="310"/>
    </location>
</feature>
<comment type="catalytic activity">
    <reaction evidence="6 9">
        <text>meso-2,6-diaminopimelate + H(+) = L-lysine + CO2</text>
        <dbReference type="Rhea" id="RHEA:15101"/>
        <dbReference type="ChEBI" id="CHEBI:15378"/>
        <dbReference type="ChEBI" id="CHEBI:16526"/>
        <dbReference type="ChEBI" id="CHEBI:32551"/>
        <dbReference type="ChEBI" id="CHEBI:57791"/>
        <dbReference type="EC" id="4.1.1.20"/>
    </reaction>
</comment>
<sequence>MTLLDRLPFLPHPATSPVDPAVWPRTTTVDPQGRLCVGGLALTDIADRYGTPAYVVDEADFRSRLRDYRSALPDAALVYAAKSLLTTTVARWVAEAGAGVDVSSAGELATALAGGVDPAQIVLHGNGKPPEEVCEALVAGVGRVVIDSLVEIAYLACAAPRPQPVLVRITPGVDIGGHAAVTTGVADQKFGFPIDGGAAAAAVQRIVAQPRLRLVGVHCHIGSQITDPAHYDTAVRRMIAFMADVRARHGIVLGELDLGGGHGVGYLSGEPTLDLAEFARVLDDALDAACAAERFPRPRVMVEPGRAVSARAGVTLYRVLAVKTQPGGRTFVTVDGGMSDNPRVALYGAKYSVALANRHALGPMQTVTVAGRHCESGDELIRDATLPADVHPGDLLAVPVTGAYHHSMASAYNMVGRPPVVSVCLGTASELVRRETIDDLLARDRGWSAGDDEHGGGLHPDGHGVPGGERRGRRARQLSG</sequence>
<feature type="compositionally biased region" description="Basic residues" evidence="10">
    <location>
        <begin position="471"/>
        <end position="480"/>
    </location>
</feature>
<dbReference type="GO" id="GO:0030170">
    <property type="term" value="F:pyridoxal phosphate binding"/>
    <property type="evidence" value="ECO:0007669"/>
    <property type="project" value="UniProtKB-UniRule"/>
</dbReference>
<dbReference type="InterPro" id="IPR002986">
    <property type="entry name" value="DAP_deCOOHase_LysA"/>
</dbReference>
<evidence type="ECO:0000256" key="8">
    <source>
        <dbReference type="PIRSR" id="PIRSR600183-50"/>
    </source>
</evidence>
<evidence type="ECO:0000256" key="1">
    <source>
        <dbReference type="ARBA" id="ARBA00001933"/>
    </source>
</evidence>
<dbReference type="InterPro" id="IPR000183">
    <property type="entry name" value="Orn/DAP/Arg_de-COase"/>
</dbReference>
<feature type="compositionally biased region" description="Basic and acidic residues" evidence="10">
    <location>
        <begin position="448"/>
        <end position="462"/>
    </location>
</feature>
<feature type="active site" description="Proton donor" evidence="8">
    <location>
        <position position="374"/>
    </location>
</feature>
<evidence type="ECO:0000313" key="12">
    <source>
        <dbReference type="EMBL" id="BCI55880.1"/>
    </source>
</evidence>
<evidence type="ECO:0000256" key="5">
    <source>
        <dbReference type="ARBA" id="ARBA00023239"/>
    </source>
</evidence>
<dbReference type="RefSeq" id="WP_185293516.1">
    <property type="nucleotide sequence ID" value="NZ_AP023287.1"/>
</dbReference>
<dbReference type="Pfam" id="PF02784">
    <property type="entry name" value="Orn_Arg_deC_N"/>
    <property type="match status" value="1"/>
</dbReference>
<feature type="binding site" evidence="6">
    <location>
        <position position="404"/>
    </location>
    <ligand>
        <name>pyridoxal 5'-phosphate</name>
        <dbReference type="ChEBI" id="CHEBI:597326"/>
    </ligand>
</feature>
<feature type="modified residue" description="N6-(pyridoxal phosphate)lysine" evidence="6 8">
    <location>
        <position position="82"/>
    </location>
</feature>
<evidence type="ECO:0000256" key="4">
    <source>
        <dbReference type="ARBA" id="ARBA00023154"/>
    </source>
</evidence>
<feature type="binding site" evidence="6">
    <location>
        <position position="375"/>
    </location>
    <ligand>
        <name>substrate</name>
    </ligand>
</feature>
<dbReference type="InterPro" id="IPR022644">
    <property type="entry name" value="De-COase2_N"/>
</dbReference>
<feature type="binding site" evidence="6">
    <location>
        <position position="343"/>
    </location>
    <ligand>
        <name>substrate</name>
    </ligand>
</feature>
<dbReference type="SUPFAM" id="SSF50621">
    <property type="entry name" value="Alanine racemase C-terminal domain-like"/>
    <property type="match status" value="1"/>
</dbReference>
<dbReference type="InterPro" id="IPR022653">
    <property type="entry name" value="De-COase2_pyr-phos_BS"/>
</dbReference>
<dbReference type="PANTHER" id="PTHR43727:SF2">
    <property type="entry name" value="GROUP IV DECARBOXYLASE"/>
    <property type="match status" value="1"/>
</dbReference>
<dbReference type="GO" id="GO:0008836">
    <property type="term" value="F:diaminopimelate decarboxylase activity"/>
    <property type="evidence" value="ECO:0007669"/>
    <property type="project" value="UniProtKB-UniRule"/>
</dbReference>
<keyword evidence="2 6" id="KW-0210">Decarboxylase</keyword>
<comment type="subunit">
    <text evidence="6">Homodimer.</text>
</comment>
<dbReference type="SUPFAM" id="SSF51419">
    <property type="entry name" value="PLP-binding barrel"/>
    <property type="match status" value="1"/>
</dbReference>
<dbReference type="EC" id="4.1.1.20" evidence="6 7"/>
<gene>
    <name evidence="12" type="primary">lysA_2</name>
    <name evidence="6" type="synonym">lysA</name>
    <name evidence="12" type="ORF">NIIDNTM18_51580</name>
</gene>
<evidence type="ECO:0000256" key="3">
    <source>
        <dbReference type="ARBA" id="ARBA00022898"/>
    </source>
</evidence>
<feature type="binding site" evidence="6">
    <location>
        <begin position="303"/>
        <end position="306"/>
    </location>
    <ligand>
        <name>pyridoxal 5'-phosphate</name>
        <dbReference type="ChEBI" id="CHEBI:597326"/>
    </ligand>
</feature>
<evidence type="ECO:0000256" key="6">
    <source>
        <dbReference type="HAMAP-Rule" id="MF_02120"/>
    </source>
</evidence>
<comment type="pathway">
    <text evidence="6 9">Amino-acid biosynthesis; L-lysine biosynthesis via DAP pathway; L-lysine from DL-2,6-diaminopimelate: step 1/1.</text>
</comment>
<dbReference type="UniPathway" id="UPA00034">
    <property type="reaction ID" value="UER00027"/>
</dbReference>
<dbReference type="EMBL" id="AP023287">
    <property type="protein sequence ID" value="BCI55880.1"/>
    <property type="molecule type" value="Genomic_DNA"/>
</dbReference>
<organism evidence="12 13">
    <name type="scientific">Mycolicibacterium litorale</name>
    <dbReference type="NCBI Taxonomy" id="758802"/>
    <lineage>
        <taxon>Bacteria</taxon>
        <taxon>Bacillati</taxon>
        <taxon>Actinomycetota</taxon>
        <taxon>Actinomycetes</taxon>
        <taxon>Mycobacteriales</taxon>
        <taxon>Mycobacteriaceae</taxon>
        <taxon>Mycolicibacterium</taxon>
    </lineage>
</organism>
<dbReference type="CDD" id="cd06828">
    <property type="entry name" value="PLPDE_III_DapDC"/>
    <property type="match status" value="1"/>
</dbReference>
<dbReference type="PROSITE" id="PS00878">
    <property type="entry name" value="ODR_DC_2_1"/>
    <property type="match status" value="1"/>
</dbReference>
<evidence type="ECO:0000256" key="9">
    <source>
        <dbReference type="RuleBase" id="RU003738"/>
    </source>
</evidence>
<dbReference type="GO" id="GO:0009089">
    <property type="term" value="P:lysine biosynthetic process via diaminopimelate"/>
    <property type="evidence" value="ECO:0007669"/>
    <property type="project" value="UniProtKB-UniRule"/>
</dbReference>
<accession>A0A6S6PH96</accession>
<dbReference type="Proteomes" id="UP000515734">
    <property type="component" value="Chromosome"/>
</dbReference>
<protein>
    <recommendedName>
        <fullName evidence="6 7">Diaminopimelate decarboxylase</fullName>
        <shortName evidence="6">DAP decarboxylase</shortName>
        <shortName evidence="6">DAPDC</shortName>
        <ecNumber evidence="6 7">4.1.1.20</ecNumber>
    </recommendedName>
</protein>
<dbReference type="HAMAP" id="MF_02120">
    <property type="entry name" value="LysA"/>
    <property type="match status" value="1"/>
</dbReference>
<dbReference type="PRINTS" id="PR01181">
    <property type="entry name" value="DAPDCRBXLASE"/>
</dbReference>
<evidence type="ECO:0000256" key="7">
    <source>
        <dbReference type="NCBIfam" id="TIGR01048"/>
    </source>
</evidence>
<evidence type="ECO:0000256" key="10">
    <source>
        <dbReference type="SAM" id="MobiDB-lite"/>
    </source>
</evidence>
<dbReference type="AlphaFoldDB" id="A0A6S6PH96"/>
<name>A0A6S6PH96_9MYCO</name>
<keyword evidence="6" id="KW-0028">Amino-acid biosynthesis</keyword>
<dbReference type="PRINTS" id="PR01179">
    <property type="entry name" value="ODADCRBXLASE"/>
</dbReference>
<reference evidence="12 13" key="1">
    <citation type="submission" date="2020-07" db="EMBL/GenBank/DDBJ databases">
        <title>Complete genome sequence of Mycolicibacterium litorale like strain isolated from cardiac implantable electronic device infection.</title>
        <authorList>
            <person name="Fukano H."/>
            <person name="Miyama H."/>
            <person name="Hoshino Y."/>
        </authorList>
    </citation>
    <scope>NUCLEOTIDE SEQUENCE [LARGE SCALE GENOMIC DNA]</scope>
    <source>
        <strain evidence="12 13">NIIDNTM18</strain>
    </source>
</reference>
<proteinExistence type="inferred from homology"/>
<dbReference type="FunFam" id="3.20.20.10:FF:000003">
    <property type="entry name" value="Diaminopimelate decarboxylase"/>
    <property type="match status" value="1"/>
</dbReference>
<feature type="region of interest" description="Disordered" evidence="10">
    <location>
        <begin position="448"/>
        <end position="480"/>
    </location>
</feature>
<feature type="binding site" evidence="6">
    <location>
        <position position="347"/>
    </location>
    <ligand>
        <name>substrate</name>
    </ligand>
</feature>
<keyword evidence="5 6" id="KW-0456">Lyase</keyword>
<feature type="binding site" evidence="6">
    <location>
        <position position="306"/>
    </location>
    <ligand>
        <name>substrate</name>
    </ligand>
</feature>
<evidence type="ECO:0000256" key="2">
    <source>
        <dbReference type="ARBA" id="ARBA00022793"/>
    </source>
</evidence>
<comment type="cofactor">
    <cofactor evidence="1 6 8 9">
        <name>pyridoxal 5'-phosphate</name>
        <dbReference type="ChEBI" id="CHEBI:597326"/>
    </cofactor>
</comment>
<comment type="function">
    <text evidence="6">Specifically catalyzes the decarboxylation of meso-diaminopimelate (meso-DAP) to L-lysine.</text>
</comment>
<evidence type="ECO:0000313" key="13">
    <source>
        <dbReference type="Proteomes" id="UP000515734"/>
    </source>
</evidence>
<feature type="binding site" evidence="6">
    <location>
        <position position="261"/>
    </location>
    <ligand>
        <name>pyridoxal 5'-phosphate</name>
        <dbReference type="ChEBI" id="CHEBI:597326"/>
    </ligand>
</feature>
<dbReference type="InterPro" id="IPR009006">
    <property type="entry name" value="Ala_racemase/Decarboxylase_C"/>
</dbReference>
<dbReference type="Gene3D" id="2.40.37.10">
    <property type="entry name" value="Lyase, Ornithine Decarboxylase, Chain A, domain 1"/>
    <property type="match status" value="1"/>
</dbReference>
<dbReference type="Gene3D" id="3.20.20.10">
    <property type="entry name" value="Alanine racemase"/>
    <property type="match status" value="1"/>
</dbReference>
<feature type="binding site" evidence="6">
    <location>
        <position position="404"/>
    </location>
    <ligand>
        <name>substrate</name>
    </ligand>
</feature>
<keyword evidence="3 6" id="KW-0663">Pyridoxal phosphate</keyword>
<comment type="similarity">
    <text evidence="6">Belongs to the Orn/Lys/Arg decarboxylase class-II family. LysA subfamily.</text>
</comment>